<dbReference type="AlphaFoldDB" id="A0A6N2K3L2"/>
<keyword evidence="2" id="KW-0732">Signal</keyword>
<feature type="chain" id="PRO_5026781449" evidence="2">
    <location>
        <begin position="24"/>
        <end position="120"/>
    </location>
</feature>
<gene>
    <name evidence="3" type="ORF">SVIM_LOCUS26948</name>
</gene>
<reference evidence="3" key="1">
    <citation type="submission" date="2019-03" db="EMBL/GenBank/DDBJ databases">
        <authorList>
            <person name="Mank J."/>
            <person name="Almeida P."/>
        </authorList>
    </citation>
    <scope>NUCLEOTIDE SEQUENCE</scope>
    <source>
        <strain evidence="3">78183</strain>
    </source>
</reference>
<sequence length="120" mass="13892">MSFTNRLQVVLYVKLLLTQFSVQLEKGKENKGRDWKREREKPRKAKESQSSLSSISLSSLRSRREIPGGREKNRSKEIFYLNGTSGFSFLPLEAQSLFVLAKDWGFSRGYSSLFPFKFDS</sequence>
<feature type="region of interest" description="Disordered" evidence="1">
    <location>
        <begin position="27"/>
        <end position="69"/>
    </location>
</feature>
<feature type="compositionally biased region" description="Low complexity" evidence="1">
    <location>
        <begin position="48"/>
        <end position="60"/>
    </location>
</feature>
<dbReference type="EMBL" id="CAADRP010000080">
    <property type="protein sequence ID" value="VFU22713.1"/>
    <property type="molecule type" value="Genomic_DNA"/>
</dbReference>
<name>A0A6N2K3L2_SALVM</name>
<proteinExistence type="predicted"/>
<evidence type="ECO:0000313" key="3">
    <source>
        <dbReference type="EMBL" id="VFU22713.1"/>
    </source>
</evidence>
<feature type="signal peptide" evidence="2">
    <location>
        <begin position="1"/>
        <end position="23"/>
    </location>
</feature>
<evidence type="ECO:0000256" key="1">
    <source>
        <dbReference type="SAM" id="MobiDB-lite"/>
    </source>
</evidence>
<protein>
    <submittedName>
        <fullName evidence="3">Uncharacterized protein</fullName>
    </submittedName>
</protein>
<accession>A0A6N2K3L2</accession>
<organism evidence="3">
    <name type="scientific">Salix viminalis</name>
    <name type="common">Common osier</name>
    <name type="synonym">Basket willow</name>
    <dbReference type="NCBI Taxonomy" id="40686"/>
    <lineage>
        <taxon>Eukaryota</taxon>
        <taxon>Viridiplantae</taxon>
        <taxon>Streptophyta</taxon>
        <taxon>Embryophyta</taxon>
        <taxon>Tracheophyta</taxon>
        <taxon>Spermatophyta</taxon>
        <taxon>Magnoliopsida</taxon>
        <taxon>eudicotyledons</taxon>
        <taxon>Gunneridae</taxon>
        <taxon>Pentapetalae</taxon>
        <taxon>rosids</taxon>
        <taxon>fabids</taxon>
        <taxon>Malpighiales</taxon>
        <taxon>Salicaceae</taxon>
        <taxon>Saliceae</taxon>
        <taxon>Salix</taxon>
    </lineage>
</organism>
<feature type="compositionally biased region" description="Basic and acidic residues" evidence="1">
    <location>
        <begin position="27"/>
        <end position="47"/>
    </location>
</feature>
<evidence type="ECO:0000256" key="2">
    <source>
        <dbReference type="SAM" id="SignalP"/>
    </source>
</evidence>